<evidence type="ECO:0000313" key="1">
    <source>
        <dbReference type="EMBL" id="MBC8558489.1"/>
    </source>
</evidence>
<sequence length="90" mass="10624">METAIDILFDDFVRRTRDDKPDAVIERYSALLKQDFSKEQKKYLLRIIDQKDLLANEFAIRCFAEGLRLGILLIQDCYAVHQREEPFTSL</sequence>
<dbReference type="RefSeq" id="WP_249293378.1">
    <property type="nucleotide sequence ID" value="NZ_JACRSV010000001.1"/>
</dbReference>
<reference evidence="1" key="1">
    <citation type="submission" date="2020-08" db="EMBL/GenBank/DDBJ databases">
        <title>Genome public.</title>
        <authorList>
            <person name="Liu C."/>
            <person name="Sun Q."/>
        </authorList>
    </citation>
    <scope>NUCLEOTIDE SEQUENCE</scope>
    <source>
        <strain evidence="1">NSJ-33</strain>
    </source>
</reference>
<gene>
    <name evidence="1" type="ORF">H8710_00255</name>
</gene>
<proteinExistence type="predicted"/>
<organism evidence="1 2">
    <name type="scientific">Fumia xinanensis</name>
    <dbReference type="NCBI Taxonomy" id="2763659"/>
    <lineage>
        <taxon>Bacteria</taxon>
        <taxon>Bacillati</taxon>
        <taxon>Bacillota</taxon>
        <taxon>Clostridia</taxon>
        <taxon>Eubacteriales</taxon>
        <taxon>Oscillospiraceae</taxon>
        <taxon>Fumia</taxon>
    </lineage>
</organism>
<evidence type="ECO:0000313" key="2">
    <source>
        <dbReference type="Proteomes" id="UP000610760"/>
    </source>
</evidence>
<dbReference type="EMBL" id="JACRSV010000001">
    <property type="protein sequence ID" value="MBC8558489.1"/>
    <property type="molecule type" value="Genomic_DNA"/>
</dbReference>
<accession>A0A926E1S0</accession>
<keyword evidence="2" id="KW-1185">Reference proteome</keyword>
<dbReference type="AlphaFoldDB" id="A0A926E1S0"/>
<name>A0A926E1S0_9FIRM</name>
<protein>
    <submittedName>
        <fullName evidence="1">Uncharacterized protein</fullName>
    </submittedName>
</protein>
<dbReference type="Proteomes" id="UP000610760">
    <property type="component" value="Unassembled WGS sequence"/>
</dbReference>
<comment type="caution">
    <text evidence="1">The sequence shown here is derived from an EMBL/GenBank/DDBJ whole genome shotgun (WGS) entry which is preliminary data.</text>
</comment>